<proteinExistence type="predicted"/>
<keyword evidence="4" id="KW-1185">Reference proteome</keyword>
<dbReference type="PROSITE" id="PS50812">
    <property type="entry name" value="PWWP"/>
    <property type="match status" value="1"/>
</dbReference>
<dbReference type="EMBL" id="WOCE01000014">
    <property type="protein sequence ID" value="KAE9600441.1"/>
    <property type="molecule type" value="Genomic_DNA"/>
</dbReference>
<feature type="compositionally biased region" description="Polar residues" evidence="1">
    <location>
        <begin position="144"/>
        <end position="156"/>
    </location>
</feature>
<gene>
    <name evidence="3" type="ORF">Lalb_Chr14g0372891</name>
</gene>
<feature type="compositionally biased region" description="Polar residues" evidence="1">
    <location>
        <begin position="289"/>
        <end position="301"/>
    </location>
</feature>
<feature type="region of interest" description="Disordered" evidence="1">
    <location>
        <begin position="136"/>
        <end position="177"/>
    </location>
</feature>
<feature type="domain" description="PWWP" evidence="2">
    <location>
        <begin position="10"/>
        <end position="65"/>
    </location>
</feature>
<dbReference type="CDD" id="cd05162">
    <property type="entry name" value="PWWP"/>
    <property type="match status" value="1"/>
</dbReference>
<evidence type="ECO:0000256" key="1">
    <source>
        <dbReference type="SAM" id="MobiDB-lite"/>
    </source>
</evidence>
<dbReference type="InterPro" id="IPR044679">
    <property type="entry name" value="PWWP2-like"/>
</dbReference>
<sequence>MGNREIDAREGSLVWVRRRNGSWWPGRIMGMHEVSDTCSVSPRSGTPVKLLGHHHSTVDWYNLEKSKRVKGFRCGEYDEWIEKAKVSAANLSKKALKYARREDAILHALQLESKAVSHTELSDSLADSNSAPMLPLSGLLSYEEPSQNGSSKVHSMQTRRKRTPNDSEDDGTEGAKRMRGLEDLGIGVVSKRKIQGAAATPEIVHQDNVSLNIFSNMGKCLENGTYVSGGKDHCLTLKRKRSQVANVHETLRRKNRRRQLTKVLESTVAMVSVPIICDQLLSSRSSRPCGLTNNKAPQFDSNESKRSDSPAIHNSDNSVACENGTSIYIEDSGCDASQISYIVKDNEAYGIPGLIGDASSNKLVDVSFVRVIGEEKHTAGI</sequence>
<name>A0A6A4PG05_LUPAL</name>
<reference evidence="4" key="1">
    <citation type="journal article" date="2020" name="Nat. Commun.">
        <title>Genome sequence of the cluster root forming white lupin.</title>
        <authorList>
            <person name="Hufnagel B."/>
            <person name="Marques A."/>
            <person name="Soriano A."/>
            <person name="Marques L."/>
            <person name="Divol F."/>
            <person name="Doumas P."/>
            <person name="Sallet E."/>
            <person name="Mancinotti D."/>
            <person name="Carrere S."/>
            <person name="Marande W."/>
            <person name="Arribat S."/>
            <person name="Keller J."/>
            <person name="Huneau C."/>
            <person name="Blein T."/>
            <person name="Aime D."/>
            <person name="Laguerre M."/>
            <person name="Taylor J."/>
            <person name="Schubert V."/>
            <person name="Nelson M."/>
            <person name="Geu-Flores F."/>
            <person name="Crespi M."/>
            <person name="Gallardo-Guerrero K."/>
            <person name="Delaux P.-M."/>
            <person name="Salse J."/>
            <person name="Berges H."/>
            <person name="Guyot R."/>
            <person name="Gouzy J."/>
            <person name="Peret B."/>
        </authorList>
    </citation>
    <scope>NUCLEOTIDE SEQUENCE [LARGE SCALE GENOMIC DNA]</scope>
    <source>
        <strain evidence="4">cv. Amiga</strain>
    </source>
</reference>
<evidence type="ECO:0000313" key="4">
    <source>
        <dbReference type="Proteomes" id="UP000447434"/>
    </source>
</evidence>
<evidence type="ECO:0000313" key="3">
    <source>
        <dbReference type="EMBL" id="KAE9600441.1"/>
    </source>
</evidence>
<dbReference type="PANTHER" id="PTHR33697">
    <property type="entry name" value="T17B22.17 PROTEIN-RELATED"/>
    <property type="match status" value="1"/>
</dbReference>
<dbReference type="Gene3D" id="2.30.30.140">
    <property type="match status" value="1"/>
</dbReference>
<dbReference type="SUPFAM" id="SSF63748">
    <property type="entry name" value="Tudor/PWWP/MBT"/>
    <property type="match status" value="1"/>
</dbReference>
<protein>
    <submittedName>
        <fullName evidence="3">Putative PWWP domain-containing protein</fullName>
    </submittedName>
</protein>
<comment type="caution">
    <text evidence="3">The sequence shown here is derived from an EMBL/GenBank/DDBJ whole genome shotgun (WGS) entry which is preliminary data.</text>
</comment>
<dbReference type="InterPro" id="IPR000313">
    <property type="entry name" value="PWWP_dom"/>
</dbReference>
<dbReference type="Proteomes" id="UP000447434">
    <property type="component" value="Chromosome 14"/>
</dbReference>
<evidence type="ECO:0000259" key="2">
    <source>
        <dbReference type="PROSITE" id="PS50812"/>
    </source>
</evidence>
<dbReference type="AlphaFoldDB" id="A0A6A4PG05"/>
<organism evidence="3 4">
    <name type="scientific">Lupinus albus</name>
    <name type="common">White lupine</name>
    <name type="synonym">Lupinus termis</name>
    <dbReference type="NCBI Taxonomy" id="3870"/>
    <lineage>
        <taxon>Eukaryota</taxon>
        <taxon>Viridiplantae</taxon>
        <taxon>Streptophyta</taxon>
        <taxon>Embryophyta</taxon>
        <taxon>Tracheophyta</taxon>
        <taxon>Spermatophyta</taxon>
        <taxon>Magnoliopsida</taxon>
        <taxon>eudicotyledons</taxon>
        <taxon>Gunneridae</taxon>
        <taxon>Pentapetalae</taxon>
        <taxon>rosids</taxon>
        <taxon>fabids</taxon>
        <taxon>Fabales</taxon>
        <taxon>Fabaceae</taxon>
        <taxon>Papilionoideae</taxon>
        <taxon>50 kb inversion clade</taxon>
        <taxon>genistoids sensu lato</taxon>
        <taxon>core genistoids</taxon>
        <taxon>Genisteae</taxon>
        <taxon>Lupinus</taxon>
    </lineage>
</organism>
<dbReference type="OrthoDB" id="607790at2759"/>
<accession>A0A6A4PG05</accession>
<dbReference type="PANTHER" id="PTHR33697:SF1">
    <property type="entry name" value="TUDOR_PWWP_MBT SUPERFAMILY PROTEIN"/>
    <property type="match status" value="1"/>
</dbReference>
<dbReference type="Pfam" id="PF00855">
    <property type="entry name" value="PWWP"/>
    <property type="match status" value="1"/>
</dbReference>
<feature type="region of interest" description="Disordered" evidence="1">
    <location>
        <begin position="289"/>
        <end position="317"/>
    </location>
</feature>